<reference evidence="2" key="2">
    <citation type="submission" date="2020-11" db="EMBL/GenBank/DDBJ databases">
        <authorList>
            <person name="McCartney M.A."/>
            <person name="Auch B."/>
            <person name="Kono T."/>
            <person name="Mallez S."/>
            <person name="Becker A."/>
            <person name="Gohl D.M."/>
            <person name="Silverstein K.A.T."/>
            <person name="Koren S."/>
            <person name="Bechman K.B."/>
            <person name="Herman A."/>
            <person name="Abrahante J.E."/>
            <person name="Garbe J."/>
        </authorList>
    </citation>
    <scope>NUCLEOTIDE SEQUENCE</scope>
    <source>
        <strain evidence="2">Duluth1</strain>
        <tissue evidence="2">Whole animal</tissue>
    </source>
</reference>
<gene>
    <name evidence="2" type="ORF">DPMN_072334</name>
</gene>
<name>A0A9D3Z618_DREPO</name>
<protein>
    <submittedName>
        <fullName evidence="2">Uncharacterized protein</fullName>
    </submittedName>
</protein>
<comment type="caution">
    <text evidence="2">The sequence shown here is derived from an EMBL/GenBank/DDBJ whole genome shotgun (WGS) entry which is preliminary data.</text>
</comment>
<feature type="region of interest" description="Disordered" evidence="1">
    <location>
        <begin position="113"/>
        <end position="133"/>
    </location>
</feature>
<dbReference type="Proteomes" id="UP000828390">
    <property type="component" value="Unassembled WGS sequence"/>
</dbReference>
<proteinExistence type="predicted"/>
<organism evidence="2 3">
    <name type="scientific">Dreissena polymorpha</name>
    <name type="common">Zebra mussel</name>
    <name type="synonym">Mytilus polymorpha</name>
    <dbReference type="NCBI Taxonomy" id="45954"/>
    <lineage>
        <taxon>Eukaryota</taxon>
        <taxon>Metazoa</taxon>
        <taxon>Spiralia</taxon>
        <taxon>Lophotrochozoa</taxon>
        <taxon>Mollusca</taxon>
        <taxon>Bivalvia</taxon>
        <taxon>Autobranchia</taxon>
        <taxon>Heteroconchia</taxon>
        <taxon>Euheterodonta</taxon>
        <taxon>Imparidentia</taxon>
        <taxon>Neoheterodontei</taxon>
        <taxon>Myida</taxon>
        <taxon>Dreissenoidea</taxon>
        <taxon>Dreissenidae</taxon>
        <taxon>Dreissena</taxon>
    </lineage>
</organism>
<evidence type="ECO:0000256" key="1">
    <source>
        <dbReference type="SAM" id="MobiDB-lite"/>
    </source>
</evidence>
<evidence type="ECO:0000313" key="3">
    <source>
        <dbReference type="Proteomes" id="UP000828390"/>
    </source>
</evidence>
<reference evidence="2" key="1">
    <citation type="journal article" date="2019" name="bioRxiv">
        <title>The Genome of the Zebra Mussel, Dreissena polymorpha: A Resource for Invasive Species Research.</title>
        <authorList>
            <person name="McCartney M.A."/>
            <person name="Auch B."/>
            <person name="Kono T."/>
            <person name="Mallez S."/>
            <person name="Zhang Y."/>
            <person name="Obille A."/>
            <person name="Becker A."/>
            <person name="Abrahante J.E."/>
            <person name="Garbe J."/>
            <person name="Badalamenti J.P."/>
            <person name="Herman A."/>
            <person name="Mangelson H."/>
            <person name="Liachko I."/>
            <person name="Sullivan S."/>
            <person name="Sone E.D."/>
            <person name="Koren S."/>
            <person name="Silverstein K.A.T."/>
            <person name="Beckman K.B."/>
            <person name="Gohl D.M."/>
        </authorList>
    </citation>
    <scope>NUCLEOTIDE SEQUENCE</scope>
    <source>
        <strain evidence="2">Duluth1</strain>
        <tissue evidence="2">Whole animal</tissue>
    </source>
</reference>
<keyword evidence="3" id="KW-1185">Reference proteome</keyword>
<accession>A0A9D3Z618</accession>
<dbReference type="AlphaFoldDB" id="A0A9D3Z618"/>
<dbReference type="EMBL" id="JAIWYP010000014">
    <property type="protein sequence ID" value="KAH3712584.1"/>
    <property type="molecule type" value="Genomic_DNA"/>
</dbReference>
<evidence type="ECO:0000313" key="2">
    <source>
        <dbReference type="EMBL" id="KAH3712584.1"/>
    </source>
</evidence>
<sequence>MKIGLKNSTSRKPAPPLGGQFFPHLSFHDDWQKKVTLRKTAPPPESHIFPPILTIFELVHDINKTNILTNHARKTVPPPGGHVFQPTRTIFELKKRMIWTNVLTKFHEDRTRNAVSSVHKAKAHDGQVDQISP</sequence>